<accession>A0A5S6RDB7</accession>
<gene>
    <name evidence="1" type="primary">OSJNBa0077G22.7</name>
</gene>
<proteinExistence type="predicted"/>
<dbReference type="EMBL" id="AC084831">
    <property type="protein sequence ID" value="AAK52174.1"/>
    <property type="molecule type" value="Genomic_DNA"/>
</dbReference>
<name>A0A5S6RDB7_ORYSJ</name>
<protein>
    <submittedName>
        <fullName evidence="1">Uncharacterized protein</fullName>
    </submittedName>
</protein>
<organism evidence="1 2">
    <name type="scientific">Oryza sativa subsp. japonica</name>
    <name type="common">Rice</name>
    <dbReference type="NCBI Taxonomy" id="39947"/>
    <lineage>
        <taxon>Eukaryota</taxon>
        <taxon>Viridiplantae</taxon>
        <taxon>Streptophyta</taxon>
        <taxon>Embryophyta</taxon>
        <taxon>Tracheophyta</taxon>
        <taxon>Spermatophyta</taxon>
        <taxon>Magnoliopsida</taxon>
        <taxon>Liliopsida</taxon>
        <taxon>Poales</taxon>
        <taxon>Poaceae</taxon>
        <taxon>BOP clade</taxon>
        <taxon>Oryzoideae</taxon>
        <taxon>Oryzeae</taxon>
        <taxon>Oryzinae</taxon>
        <taxon>Oryza</taxon>
        <taxon>Oryza sativa</taxon>
    </lineage>
</organism>
<sequence>MEFEKDQIQDYSFFQSPKMVKVVTALKTLKSSLSGCAVERYLGVGSWLVPEVPH</sequence>
<dbReference type="AlphaFoldDB" id="A0A5S6RDB7"/>
<evidence type="ECO:0000313" key="1">
    <source>
        <dbReference type="EMBL" id="AAK52174.1"/>
    </source>
</evidence>
<dbReference type="Proteomes" id="UP000000763">
    <property type="component" value="Chromosome 3"/>
</dbReference>
<reference evidence="2" key="1">
    <citation type="journal article" date="2005" name="Nature">
        <title>The map-based sequence of the rice genome.</title>
        <authorList>
            <consortium name="International rice genome sequencing project (IRGSP)"/>
            <person name="Matsumoto T."/>
            <person name="Wu J."/>
            <person name="Kanamori H."/>
            <person name="Katayose Y."/>
            <person name="Fujisawa M."/>
            <person name="Namiki N."/>
            <person name="Mizuno H."/>
            <person name="Yamamoto K."/>
            <person name="Antonio B.A."/>
            <person name="Baba T."/>
            <person name="Sakata K."/>
            <person name="Nagamura Y."/>
            <person name="Aoki H."/>
            <person name="Arikawa K."/>
            <person name="Arita K."/>
            <person name="Bito T."/>
            <person name="Chiden Y."/>
            <person name="Fujitsuka N."/>
            <person name="Fukunaka R."/>
            <person name="Hamada M."/>
            <person name="Harada C."/>
            <person name="Hayashi A."/>
            <person name="Hijishita S."/>
            <person name="Honda M."/>
            <person name="Hosokawa S."/>
            <person name="Ichikawa Y."/>
            <person name="Idonuma A."/>
            <person name="Iijima M."/>
            <person name="Ikeda M."/>
            <person name="Ikeno M."/>
            <person name="Ito K."/>
            <person name="Ito S."/>
            <person name="Ito T."/>
            <person name="Ito Y."/>
            <person name="Ito Y."/>
            <person name="Iwabuchi A."/>
            <person name="Kamiya K."/>
            <person name="Karasawa W."/>
            <person name="Kurita K."/>
            <person name="Katagiri S."/>
            <person name="Kikuta A."/>
            <person name="Kobayashi H."/>
            <person name="Kobayashi N."/>
            <person name="Machita K."/>
            <person name="Maehara T."/>
            <person name="Masukawa M."/>
            <person name="Mizubayashi T."/>
            <person name="Mukai Y."/>
            <person name="Nagasaki H."/>
            <person name="Nagata Y."/>
            <person name="Naito S."/>
            <person name="Nakashima M."/>
            <person name="Nakama Y."/>
            <person name="Nakamichi Y."/>
            <person name="Nakamura M."/>
            <person name="Meguro A."/>
            <person name="Negishi M."/>
            <person name="Ohta I."/>
            <person name="Ohta T."/>
            <person name="Okamoto M."/>
            <person name="Ono N."/>
            <person name="Saji S."/>
            <person name="Sakaguchi M."/>
            <person name="Sakai K."/>
            <person name="Shibata M."/>
            <person name="Shimokawa T."/>
            <person name="Song J."/>
            <person name="Takazaki Y."/>
            <person name="Terasawa K."/>
            <person name="Tsugane M."/>
            <person name="Tsuji K."/>
            <person name="Ueda S."/>
            <person name="Waki K."/>
            <person name="Yamagata H."/>
            <person name="Yamamoto M."/>
            <person name="Yamamoto S."/>
            <person name="Yamane H."/>
            <person name="Yoshiki S."/>
            <person name="Yoshihara R."/>
            <person name="Yukawa K."/>
            <person name="Zhong H."/>
            <person name="Yano M."/>
            <person name="Yuan Q."/>
            <person name="Ouyang S."/>
            <person name="Liu J."/>
            <person name="Jones K.M."/>
            <person name="Gansberger K."/>
            <person name="Moffat K."/>
            <person name="Hill J."/>
            <person name="Bera J."/>
            <person name="Fadrosh D."/>
            <person name="Jin S."/>
            <person name="Johri S."/>
            <person name="Kim M."/>
            <person name="Overton L."/>
            <person name="Reardon M."/>
            <person name="Tsitrin T."/>
            <person name="Vuong H."/>
            <person name="Weaver B."/>
            <person name="Ciecko A."/>
            <person name="Tallon L."/>
            <person name="Jackson J."/>
            <person name="Pai G."/>
            <person name="Aken S.V."/>
            <person name="Utterback T."/>
            <person name="Reidmuller S."/>
            <person name="Feldblyum T."/>
            <person name="Hsiao J."/>
            <person name="Zismann V."/>
            <person name="Iobst S."/>
            <person name="de Vazeille A.R."/>
            <person name="Buell C.R."/>
            <person name="Ying K."/>
            <person name="Li Y."/>
            <person name="Lu T."/>
            <person name="Huang Y."/>
            <person name="Zhao Q."/>
            <person name="Feng Q."/>
            <person name="Zhang L."/>
            <person name="Zhu J."/>
            <person name="Weng Q."/>
            <person name="Mu J."/>
            <person name="Lu Y."/>
            <person name="Fan D."/>
            <person name="Liu Y."/>
            <person name="Guan J."/>
            <person name="Zhang Y."/>
            <person name="Yu S."/>
            <person name="Liu X."/>
            <person name="Zhang Y."/>
            <person name="Hong G."/>
            <person name="Han B."/>
            <person name="Choisne N."/>
            <person name="Demange N."/>
            <person name="Orjeda G."/>
            <person name="Samain S."/>
            <person name="Cattolico L."/>
            <person name="Pelletier E."/>
            <person name="Couloux A."/>
            <person name="Segurens B."/>
            <person name="Wincker P."/>
            <person name="D'Hont A."/>
            <person name="Scarpelli C."/>
            <person name="Weissenbach J."/>
            <person name="Salanoubat M."/>
            <person name="Quetier F."/>
            <person name="Yu Y."/>
            <person name="Kim H.R."/>
            <person name="Rambo T."/>
            <person name="Currie J."/>
            <person name="Collura K."/>
            <person name="Luo M."/>
            <person name="Yang T."/>
            <person name="Ammiraju J.S.S."/>
            <person name="Engler F."/>
            <person name="Soderlund C."/>
            <person name="Wing R.A."/>
            <person name="Palmer L.E."/>
            <person name="de la Bastide M."/>
            <person name="Spiegel L."/>
            <person name="Nascimento L."/>
            <person name="Zutavern T."/>
            <person name="O'Shaughnessy A."/>
            <person name="Dike S."/>
            <person name="Dedhia N."/>
            <person name="Preston R."/>
            <person name="Balija V."/>
            <person name="McCombie W.R."/>
            <person name="Chow T."/>
            <person name="Chen H."/>
            <person name="Chung M."/>
            <person name="Chen C."/>
            <person name="Shaw J."/>
            <person name="Wu H."/>
            <person name="Hsiao K."/>
            <person name="Chao Y."/>
            <person name="Chu M."/>
            <person name="Cheng C."/>
            <person name="Hour A."/>
            <person name="Lee P."/>
            <person name="Lin S."/>
            <person name="Lin Y."/>
            <person name="Liou J."/>
            <person name="Liu S."/>
            <person name="Hsing Y."/>
            <person name="Raghuvanshi S."/>
            <person name="Mohanty A."/>
            <person name="Bharti A.K."/>
            <person name="Gaur A."/>
            <person name="Gupta V."/>
            <person name="Kumar D."/>
            <person name="Ravi V."/>
            <person name="Vij S."/>
            <person name="Kapur A."/>
            <person name="Khurana P."/>
            <person name="Khurana P."/>
            <person name="Khurana J.P."/>
            <person name="Tyagi A.K."/>
            <person name="Gaikwad K."/>
            <person name="Singh A."/>
            <person name="Dalal V."/>
            <person name="Srivastava S."/>
            <person name="Dixit A."/>
            <person name="Pal A.K."/>
            <person name="Ghazi I.A."/>
            <person name="Yadav M."/>
            <person name="Pandit A."/>
            <person name="Bhargava A."/>
            <person name="Sureshbabu K."/>
            <person name="Batra K."/>
            <person name="Sharma T.R."/>
            <person name="Mohapatra T."/>
            <person name="Singh N.K."/>
            <person name="Messing J."/>
            <person name="Nelson A.B."/>
            <person name="Fuks G."/>
            <person name="Kavchok S."/>
            <person name="Keizer G."/>
            <person name="Linton E."/>
            <person name="Llaca V."/>
            <person name="Song R."/>
            <person name="Tanyolac B."/>
            <person name="Young S."/>
            <person name="Ho-Il K."/>
            <person name="Hahn J.H."/>
            <person name="Sangsakoo G."/>
            <person name="Vanavichit A."/>
            <person name="de Mattos Luiz.A.T."/>
            <person name="Zimmer P.D."/>
            <person name="Malone G."/>
            <person name="Dellagostin O."/>
            <person name="de Oliveira A.C."/>
            <person name="Bevan M."/>
            <person name="Bancroft I."/>
            <person name="Minx P."/>
            <person name="Cordum H."/>
            <person name="Wilson R."/>
            <person name="Cheng Z."/>
            <person name="Jin W."/>
            <person name="Jiang J."/>
            <person name="Leong S.A."/>
            <person name="Iwama H."/>
            <person name="Gojobori T."/>
            <person name="Itoh T."/>
            <person name="Niimura Y."/>
            <person name="Fujii Y."/>
            <person name="Habara T."/>
            <person name="Sakai H."/>
            <person name="Sato Y."/>
            <person name="Wilson G."/>
            <person name="Kumar K."/>
            <person name="McCouch S."/>
            <person name="Juretic N."/>
            <person name="Hoen D."/>
            <person name="Wright S."/>
            <person name="Bruskiewich R."/>
            <person name="Bureau T."/>
            <person name="Miyao A."/>
            <person name="Hirochika H."/>
            <person name="Nishikawa T."/>
            <person name="Kadowaki K."/>
            <person name="Sugiura M."/>
            <person name="Burr B."/>
            <person name="Sasaki T."/>
        </authorList>
    </citation>
    <scope>NUCLEOTIDE SEQUENCE [LARGE SCALE GENOMIC DNA]</scope>
    <source>
        <strain evidence="2">cv. Nipponbare</strain>
    </source>
</reference>
<reference evidence="2" key="2">
    <citation type="journal article" date="2008" name="Nucleic Acids Res.">
        <title>The rice annotation project database (RAP-DB): 2008 update.</title>
        <authorList>
            <consortium name="The rice annotation project (RAP)"/>
        </authorList>
    </citation>
    <scope>GENOME REANNOTATION</scope>
    <source>
        <strain evidence="2">cv. Nipponbare</strain>
    </source>
</reference>
<evidence type="ECO:0000313" key="2">
    <source>
        <dbReference type="Proteomes" id="UP000000763"/>
    </source>
</evidence>